<evidence type="ECO:0000313" key="8">
    <source>
        <dbReference type="Proteomes" id="UP001265746"/>
    </source>
</evidence>
<accession>A0AAD9SHV9</accession>
<dbReference type="GO" id="GO:0005739">
    <property type="term" value="C:mitochondrion"/>
    <property type="evidence" value="ECO:0007669"/>
    <property type="project" value="UniProtKB-SubCell"/>
</dbReference>
<keyword evidence="5" id="KW-0496">Mitochondrion</keyword>
<proteinExistence type="predicted"/>
<dbReference type="AlphaFoldDB" id="A0AAD9SHV9"/>
<dbReference type="GO" id="GO:0005783">
    <property type="term" value="C:endoplasmic reticulum"/>
    <property type="evidence" value="ECO:0007669"/>
    <property type="project" value="UniProtKB-SubCell"/>
</dbReference>
<protein>
    <submittedName>
        <fullName evidence="7">Uncharacterized protein</fullName>
    </submittedName>
</protein>
<gene>
    <name evidence="7" type="ORF">N8I77_003384</name>
</gene>
<evidence type="ECO:0000256" key="6">
    <source>
        <dbReference type="ARBA" id="ARBA00023136"/>
    </source>
</evidence>
<evidence type="ECO:0000256" key="3">
    <source>
        <dbReference type="ARBA" id="ARBA00004370"/>
    </source>
</evidence>
<evidence type="ECO:0000256" key="5">
    <source>
        <dbReference type="ARBA" id="ARBA00023128"/>
    </source>
</evidence>
<dbReference type="PANTHER" id="PTHR48182">
    <property type="entry name" value="PROTEIN SERAC1"/>
    <property type="match status" value="1"/>
</dbReference>
<name>A0AAD9SHV9_PHOAM</name>
<evidence type="ECO:0000313" key="7">
    <source>
        <dbReference type="EMBL" id="KAK2609915.1"/>
    </source>
</evidence>
<comment type="subcellular location">
    <subcellularLocation>
        <location evidence="2">Endoplasmic reticulum</location>
    </subcellularLocation>
    <subcellularLocation>
        <location evidence="3">Membrane</location>
    </subcellularLocation>
    <subcellularLocation>
        <location evidence="1">Mitochondrion</location>
    </subcellularLocation>
</comment>
<dbReference type="PANTHER" id="PTHR48182:SF2">
    <property type="entry name" value="PROTEIN SERAC1"/>
    <property type="match status" value="1"/>
</dbReference>
<dbReference type="EMBL" id="JAUJFL010000002">
    <property type="protein sequence ID" value="KAK2609915.1"/>
    <property type="molecule type" value="Genomic_DNA"/>
</dbReference>
<evidence type="ECO:0000256" key="2">
    <source>
        <dbReference type="ARBA" id="ARBA00004240"/>
    </source>
</evidence>
<evidence type="ECO:0000256" key="4">
    <source>
        <dbReference type="ARBA" id="ARBA00022824"/>
    </source>
</evidence>
<keyword evidence="4" id="KW-0256">Endoplasmic reticulum</keyword>
<dbReference type="Proteomes" id="UP001265746">
    <property type="component" value="Unassembled WGS sequence"/>
</dbReference>
<reference evidence="7" key="1">
    <citation type="submission" date="2023-06" db="EMBL/GenBank/DDBJ databases">
        <authorList>
            <person name="Noh H."/>
        </authorList>
    </citation>
    <scope>NUCLEOTIDE SEQUENCE</scope>
    <source>
        <strain evidence="7">DUCC20226</strain>
    </source>
</reference>
<keyword evidence="8" id="KW-1185">Reference proteome</keyword>
<dbReference type="InterPro" id="IPR052374">
    <property type="entry name" value="SERAC1"/>
</dbReference>
<organism evidence="7 8">
    <name type="scientific">Phomopsis amygdali</name>
    <name type="common">Fusicoccum amygdali</name>
    <dbReference type="NCBI Taxonomy" id="1214568"/>
    <lineage>
        <taxon>Eukaryota</taxon>
        <taxon>Fungi</taxon>
        <taxon>Dikarya</taxon>
        <taxon>Ascomycota</taxon>
        <taxon>Pezizomycotina</taxon>
        <taxon>Sordariomycetes</taxon>
        <taxon>Sordariomycetidae</taxon>
        <taxon>Diaporthales</taxon>
        <taxon>Diaporthaceae</taxon>
        <taxon>Diaporthe</taxon>
    </lineage>
</organism>
<evidence type="ECO:0000256" key="1">
    <source>
        <dbReference type="ARBA" id="ARBA00004173"/>
    </source>
</evidence>
<keyword evidence="6" id="KW-0472">Membrane</keyword>
<dbReference type="GO" id="GO:0016020">
    <property type="term" value="C:membrane"/>
    <property type="evidence" value="ECO:0007669"/>
    <property type="project" value="UniProtKB-SubCell"/>
</dbReference>
<sequence>MWLRDFLPESRPFHPELSRARVMTYGYSSLLRDNKNTTGLDEWSLGLLQSVSAARRSPSAMIRLEKFPTEGLKLENCGLLFLSTPHSGTVEADWNDLWLLLAKGGGVSRGSVFTQLLSAFNQASVNVQEQFCALNPVPPVECLYETQKTSVAGTKRTVVSPASAGLIRRAEPMLNVDHRTICRFPDMYDPGYMQVLNCLDKIRKCLVMSKTEQHGIHNDNSASPVLAEGIRGGNAVGGNAVSYSPGSNAEGGSAAGGDIEVSSPSYRGGFPLVGGNGTGGNAVGSRAVGGTAVGGSVRWG</sequence>
<comment type="caution">
    <text evidence="7">The sequence shown here is derived from an EMBL/GenBank/DDBJ whole genome shotgun (WGS) entry which is preliminary data.</text>
</comment>